<reference evidence="2 3" key="1">
    <citation type="submission" date="2021-04" db="EMBL/GenBank/DDBJ databases">
        <authorList>
            <person name="De Guttry C."/>
            <person name="Zahm M."/>
            <person name="Klopp C."/>
            <person name="Cabau C."/>
            <person name="Louis A."/>
            <person name="Berthelot C."/>
            <person name="Parey E."/>
            <person name="Roest Crollius H."/>
            <person name="Montfort J."/>
            <person name="Robinson-Rechavi M."/>
            <person name="Bucao C."/>
            <person name="Bouchez O."/>
            <person name="Gislard M."/>
            <person name="Lluch J."/>
            <person name="Milhes M."/>
            <person name="Lampietro C."/>
            <person name="Lopez Roques C."/>
            <person name="Donnadieu C."/>
            <person name="Braasch I."/>
            <person name="Desvignes T."/>
            <person name="Postlethwait J."/>
            <person name="Bobe J."/>
            <person name="Wedekind C."/>
            <person name="Guiguen Y."/>
        </authorList>
    </citation>
    <scope>NUCLEOTIDE SEQUENCE [LARGE SCALE GENOMIC DNA]</scope>
    <source>
        <strain evidence="2">Cs_M1</strain>
        <tissue evidence="2">Blood</tissue>
    </source>
</reference>
<dbReference type="AlphaFoldDB" id="A0AAN8LP07"/>
<dbReference type="EMBL" id="JAGTTL010000020">
    <property type="protein sequence ID" value="KAK6307301.1"/>
    <property type="molecule type" value="Genomic_DNA"/>
</dbReference>
<accession>A0AAN8LP07</accession>
<evidence type="ECO:0000256" key="1">
    <source>
        <dbReference type="SAM" id="Coils"/>
    </source>
</evidence>
<keyword evidence="1" id="KW-0175">Coiled coil</keyword>
<feature type="coiled-coil region" evidence="1">
    <location>
        <begin position="131"/>
        <end position="172"/>
    </location>
</feature>
<organism evidence="2 3">
    <name type="scientific">Coregonus suidteri</name>
    <dbReference type="NCBI Taxonomy" id="861788"/>
    <lineage>
        <taxon>Eukaryota</taxon>
        <taxon>Metazoa</taxon>
        <taxon>Chordata</taxon>
        <taxon>Craniata</taxon>
        <taxon>Vertebrata</taxon>
        <taxon>Euteleostomi</taxon>
        <taxon>Actinopterygii</taxon>
        <taxon>Neopterygii</taxon>
        <taxon>Teleostei</taxon>
        <taxon>Protacanthopterygii</taxon>
        <taxon>Salmoniformes</taxon>
        <taxon>Salmonidae</taxon>
        <taxon>Coregoninae</taxon>
        <taxon>Coregonus</taxon>
    </lineage>
</organism>
<dbReference type="Proteomes" id="UP001356427">
    <property type="component" value="Unassembled WGS sequence"/>
</dbReference>
<name>A0AAN8LP07_9TELE</name>
<comment type="caution">
    <text evidence="2">The sequence shown here is derived from an EMBL/GenBank/DDBJ whole genome shotgun (WGS) entry which is preliminary data.</text>
</comment>
<keyword evidence="3" id="KW-1185">Reference proteome</keyword>
<gene>
    <name evidence="2" type="ORF">J4Q44_G00224490</name>
</gene>
<evidence type="ECO:0000313" key="2">
    <source>
        <dbReference type="EMBL" id="KAK6307301.1"/>
    </source>
</evidence>
<sequence>MERQVAQFLQTHTELIATIQAFQEYKELTKSKLCFRGLRIVTYVPGNICQSWNQKRGTWISSNKHLENILKAAKAHKKQEILTTPTKPYNLRTRLLPLSSPNYLNGNRRGDEDVNDIQTEQRPPEMTEMACEALTEELQQVQEQASQVQTQLDQQELKSRKLLQQFAKLEEQLLYTERRGWNS</sequence>
<proteinExistence type="predicted"/>
<evidence type="ECO:0000313" key="3">
    <source>
        <dbReference type="Proteomes" id="UP001356427"/>
    </source>
</evidence>
<protein>
    <submittedName>
        <fullName evidence="2">Uncharacterized protein</fullName>
    </submittedName>
</protein>